<feature type="region of interest" description="Disordered" evidence="1">
    <location>
        <begin position="218"/>
        <end position="251"/>
    </location>
</feature>
<dbReference type="AlphaFoldDB" id="A0A6D2L4K6"/>
<dbReference type="EMBL" id="CACVBM020001595">
    <property type="protein sequence ID" value="CAA7054871.1"/>
    <property type="molecule type" value="Genomic_DNA"/>
</dbReference>
<name>A0A6D2L4K6_9BRAS</name>
<sequence>MDLRDWRKEDSTTDWKFITSEHSSEILITSLASARTLRPCTVSSQHYEGTQSTWSCFRYEPLNLITHQRLHLDSLSTKFPRCNICQMIYEDPVTGADFEKQTLTTTTGKHLKYVSPIIATGCTASRFPEKLVGTCLGFTISLSCLLLSPRTYARRAEEHMIRLFRYKSKFLRIASGEVLQQRKATYFPDQDEKKVEAARRQPLLKETISAAKESDAVPLGAIGGDDSLASDEKEMQKSEGTPDPPSTKATQAFQSKKLQNMHLLESLDEVSTWVDVRVE</sequence>
<dbReference type="OrthoDB" id="432169at2759"/>
<evidence type="ECO:0000313" key="2">
    <source>
        <dbReference type="EMBL" id="CAA7054871.1"/>
    </source>
</evidence>
<dbReference type="Proteomes" id="UP000467841">
    <property type="component" value="Unassembled WGS sequence"/>
</dbReference>
<gene>
    <name evidence="2" type="ORF">MERR_LOCUS42107</name>
</gene>
<evidence type="ECO:0000256" key="1">
    <source>
        <dbReference type="SAM" id="MobiDB-lite"/>
    </source>
</evidence>
<protein>
    <submittedName>
        <fullName evidence="2">Uncharacterized protein</fullName>
    </submittedName>
</protein>
<proteinExistence type="predicted"/>
<comment type="caution">
    <text evidence="2">The sequence shown here is derived from an EMBL/GenBank/DDBJ whole genome shotgun (WGS) entry which is preliminary data.</text>
</comment>
<accession>A0A6D2L4K6</accession>
<organism evidence="2 3">
    <name type="scientific">Microthlaspi erraticum</name>
    <dbReference type="NCBI Taxonomy" id="1685480"/>
    <lineage>
        <taxon>Eukaryota</taxon>
        <taxon>Viridiplantae</taxon>
        <taxon>Streptophyta</taxon>
        <taxon>Embryophyta</taxon>
        <taxon>Tracheophyta</taxon>
        <taxon>Spermatophyta</taxon>
        <taxon>Magnoliopsida</taxon>
        <taxon>eudicotyledons</taxon>
        <taxon>Gunneridae</taxon>
        <taxon>Pentapetalae</taxon>
        <taxon>rosids</taxon>
        <taxon>malvids</taxon>
        <taxon>Brassicales</taxon>
        <taxon>Brassicaceae</taxon>
        <taxon>Coluteocarpeae</taxon>
        <taxon>Microthlaspi</taxon>
    </lineage>
</organism>
<keyword evidence="3" id="KW-1185">Reference proteome</keyword>
<evidence type="ECO:0000313" key="3">
    <source>
        <dbReference type="Proteomes" id="UP000467841"/>
    </source>
</evidence>
<reference evidence="2" key="1">
    <citation type="submission" date="2020-01" db="EMBL/GenBank/DDBJ databases">
        <authorList>
            <person name="Mishra B."/>
        </authorList>
    </citation>
    <scope>NUCLEOTIDE SEQUENCE [LARGE SCALE GENOMIC DNA]</scope>
</reference>